<dbReference type="InterPro" id="IPR001849">
    <property type="entry name" value="PH_domain"/>
</dbReference>
<evidence type="ECO:0000259" key="2">
    <source>
        <dbReference type="PROSITE" id="PS50003"/>
    </source>
</evidence>
<feature type="region of interest" description="Disordered" evidence="1">
    <location>
        <begin position="343"/>
        <end position="409"/>
    </location>
</feature>
<feature type="compositionally biased region" description="Polar residues" evidence="1">
    <location>
        <begin position="383"/>
        <end position="403"/>
    </location>
</feature>
<feature type="compositionally biased region" description="Low complexity" evidence="1">
    <location>
        <begin position="196"/>
        <end position="218"/>
    </location>
</feature>
<name>A0AAD5KBD3_9FUNG</name>
<dbReference type="Pfam" id="PF00169">
    <property type="entry name" value="PH"/>
    <property type="match status" value="1"/>
</dbReference>
<reference evidence="3" key="1">
    <citation type="journal article" date="2022" name="IScience">
        <title>Evolution of zygomycete secretomes and the origins of terrestrial fungal ecologies.</title>
        <authorList>
            <person name="Chang Y."/>
            <person name="Wang Y."/>
            <person name="Mondo S."/>
            <person name="Ahrendt S."/>
            <person name="Andreopoulos W."/>
            <person name="Barry K."/>
            <person name="Beard J."/>
            <person name="Benny G.L."/>
            <person name="Blankenship S."/>
            <person name="Bonito G."/>
            <person name="Cuomo C."/>
            <person name="Desiro A."/>
            <person name="Gervers K.A."/>
            <person name="Hundley H."/>
            <person name="Kuo A."/>
            <person name="LaButti K."/>
            <person name="Lang B.F."/>
            <person name="Lipzen A."/>
            <person name="O'Donnell K."/>
            <person name="Pangilinan J."/>
            <person name="Reynolds N."/>
            <person name="Sandor L."/>
            <person name="Smith M.E."/>
            <person name="Tsang A."/>
            <person name="Grigoriev I.V."/>
            <person name="Stajich J.E."/>
            <person name="Spatafora J.W."/>
        </authorList>
    </citation>
    <scope>NUCLEOTIDE SEQUENCE</scope>
    <source>
        <strain evidence="3">RSA 2281</strain>
    </source>
</reference>
<dbReference type="CDD" id="cd00821">
    <property type="entry name" value="PH"/>
    <property type="match status" value="1"/>
</dbReference>
<dbReference type="SUPFAM" id="SSF50729">
    <property type="entry name" value="PH domain-like"/>
    <property type="match status" value="1"/>
</dbReference>
<feature type="region of interest" description="Disordered" evidence="1">
    <location>
        <begin position="293"/>
        <end position="312"/>
    </location>
</feature>
<organism evidence="3 4">
    <name type="scientific">Phascolomyces articulosus</name>
    <dbReference type="NCBI Taxonomy" id="60185"/>
    <lineage>
        <taxon>Eukaryota</taxon>
        <taxon>Fungi</taxon>
        <taxon>Fungi incertae sedis</taxon>
        <taxon>Mucoromycota</taxon>
        <taxon>Mucoromycotina</taxon>
        <taxon>Mucoromycetes</taxon>
        <taxon>Mucorales</taxon>
        <taxon>Lichtheimiaceae</taxon>
        <taxon>Phascolomyces</taxon>
    </lineage>
</organism>
<feature type="compositionally biased region" description="Basic and acidic residues" evidence="1">
    <location>
        <begin position="344"/>
        <end position="356"/>
    </location>
</feature>
<evidence type="ECO:0000313" key="4">
    <source>
        <dbReference type="Proteomes" id="UP001209540"/>
    </source>
</evidence>
<feature type="compositionally biased region" description="Basic residues" evidence="1">
    <location>
        <begin position="176"/>
        <end position="192"/>
    </location>
</feature>
<protein>
    <recommendedName>
        <fullName evidence="2">PH domain-containing protein</fullName>
    </recommendedName>
</protein>
<dbReference type="SMART" id="SM00233">
    <property type="entry name" value="PH"/>
    <property type="match status" value="1"/>
</dbReference>
<dbReference type="Gene3D" id="2.30.29.30">
    <property type="entry name" value="Pleckstrin-homology domain (PH domain)/Phosphotyrosine-binding domain (PTB)"/>
    <property type="match status" value="1"/>
</dbReference>
<evidence type="ECO:0000256" key="1">
    <source>
        <dbReference type="SAM" id="MobiDB-lite"/>
    </source>
</evidence>
<feature type="region of interest" description="Disordered" evidence="1">
    <location>
        <begin position="436"/>
        <end position="455"/>
    </location>
</feature>
<keyword evidence="4" id="KW-1185">Reference proteome</keyword>
<reference evidence="3" key="2">
    <citation type="submission" date="2023-02" db="EMBL/GenBank/DDBJ databases">
        <authorList>
            <consortium name="DOE Joint Genome Institute"/>
            <person name="Mondo S.J."/>
            <person name="Chang Y."/>
            <person name="Wang Y."/>
            <person name="Ahrendt S."/>
            <person name="Andreopoulos W."/>
            <person name="Barry K."/>
            <person name="Beard J."/>
            <person name="Benny G.L."/>
            <person name="Blankenship S."/>
            <person name="Bonito G."/>
            <person name="Cuomo C."/>
            <person name="Desiro A."/>
            <person name="Gervers K.A."/>
            <person name="Hundley H."/>
            <person name="Kuo A."/>
            <person name="LaButti K."/>
            <person name="Lang B.F."/>
            <person name="Lipzen A."/>
            <person name="O'Donnell K."/>
            <person name="Pangilinan J."/>
            <person name="Reynolds N."/>
            <person name="Sandor L."/>
            <person name="Smith M.W."/>
            <person name="Tsang A."/>
            <person name="Grigoriev I.V."/>
            <person name="Stajich J.E."/>
            <person name="Spatafora J.W."/>
        </authorList>
    </citation>
    <scope>NUCLEOTIDE SEQUENCE</scope>
    <source>
        <strain evidence="3">RSA 2281</strain>
    </source>
</reference>
<feature type="compositionally biased region" description="Low complexity" evidence="1">
    <location>
        <begin position="155"/>
        <end position="174"/>
    </location>
</feature>
<dbReference type="PANTHER" id="PTHR14336">
    <property type="entry name" value="TANDEM PH DOMAIN CONTAINING PROTEIN"/>
    <property type="match status" value="1"/>
</dbReference>
<evidence type="ECO:0000313" key="3">
    <source>
        <dbReference type="EMBL" id="KAI9264241.1"/>
    </source>
</evidence>
<feature type="compositionally biased region" description="Low complexity" evidence="1">
    <location>
        <begin position="226"/>
        <end position="242"/>
    </location>
</feature>
<feature type="compositionally biased region" description="Low complexity" evidence="1">
    <location>
        <begin position="437"/>
        <end position="449"/>
    </location>
</feature>
<dbReference type="EMBL" id="JAIXMP010000012">
    <property type="protein sequence ID" value="KAI9264241.1"/>
    <property type="molecule type" value="Genomic_DNA"/>
</dbReference>
<dbReference type="AlphaFoldDB" id="A0AAD5KBD3"/>
<proteinExistence type="predicted"/>
<dbReference type="PROSITE" id="PS50003">
    <property type="entry name" value="PH_DOMAIN"/>
    <property type="match status" value="1"/>
</dbReference>
<feature type="compositionally biased region" description="Low complexity" evidence="1">
    <location>
        <begin position="372"/>
        <end position="382"/>
    </location>
</feature>
<feature type="region of interest" description="Disordered" evidence="1">
    <location>
        <begin position="259"/>
        <end position="287"/>
    </location>
</feature>
<accession>A0AAD5KBD3</accession>
<gene>
    <name evidence="3" type="ORF">BDA99DRAFT_536959</name>
</gene>
<feature type="region of interest" description="Disordered" evidence="1">
    <location>
        <begin position="137"/>
        <end position="243"/>
    </location>
</feature>
<dbReference type="InterPro" id="IPR011993">
    <property type="entry name" value="PH-like_dom_sf"/>
</dbReference>
<feature type="domain" description="PH" evidence="2">
    <location>
        <begin position="8"/>
        <end position="120"/>
    </location>
</feature>
<comment type="caution">
    <text evidence="3">The sequence shown here is derived from an EMBL/GenBank/DDBJ whole genome shotgun (WGS) entry which is preliminary data.</text>
</comment>
<dbReference type="InterPro" id="IPR051707">
    <property type="entry name" value="PI-Interact_SigTrans_Reg"/>
</dbReference>
<sequence length="455" mass="50409">MSGSFSYTPQVQGWLLKQRHGICKSWLRRFFVLEGNELRYYKSEVESIPQCVIPLDNYQVVTDVIPIALPLILKKQPQRQYTFLLLSKDKQKTERSDLFLQAETQEELDIWVNALQLQQLNDSTSVLDKWLERLDDMHSTTPPPPTTTHHHLHHTTSTASTLSSSSAPAFLSPTKQHYHHHHPTRRPPLRGHRSSESLGASSISSVGSHSTATTSHRSSFGELRRTSNPSTLSSATSSPSATGKDNKFFANIFHHWPRSKSPAGGSIRGGNGSGANSPSLFSSHHQPSLHDEYQYEEGHQQQQQQQQGKEESAVVIAPALPIIHPSEYNKVYEQQPISMNLNKYTDDGIKNNHGDEGGEEDEDENASHNNDTSSSITTTTSTKRQSLASRRNVQVAPITNPNRLSRGRSCSSLVLSDSSTDSIVDRFPRVLTTPTLGVASNNGVNGNASFDHPAN</sequence>
<dbReference type="Proteomes" id="UP001209540">
    <property type="component" value="Unassembled WGS sequence"/>
</dbReference>